<reference evidence="3" key="1">
    <citation type="submission" date="2023-11" db="EMBL/GenBank/DDBJ databases">
        <title>Genome assemblies of two species of porcelain crab, Petrolisthes cinctipes and Petrolisthes manimaculis (Anomura: Porcellanidae).</title>
        <authorList>
            <person name="Angst P."/>
        </authorList>
    </citation>
    <scope>NUCLEOTIDE SEQUENCE</scope>
    <source>
        <strain evidence="3">PB745_02</strain>
        <tissue evidence="3">Gill</tissue>
    </source>
</reference>
<gene>
    <name evidence="3" type="ORF">Pmani_024193</name>
</gene>
<keyword evidence="2" id="KW-1133">Transmembrane helix</keyword>
<sequence length="414" mass="47320">MDVDNTGNETTTHVQKNGNGTTIEVNNNRNETTTDVERKGNGTTIDIMDNNGNRTTMKRTQNSLSKWKLVLIIAGLSVTVIGLGVSLAYHLMNENSLCQTDGKLLPPGQTATPPPFLISQTDHVMNQSDVTTTRCHHHQDSTTIPPPIHHHYNATTVLSDEKIRRYYDIQRQEEKLLEQTETCRPINQTVPVKALLSPKDHLLDLYLLIKHVALPLCNGRWCGHNNNNNNNNRGWDGVCREGFCRPIQQGTVKKQLMIWNPSTERMEEHSRDCLDIICLPTQEIRMVVEFHCMFLLTTFLLFRRQEKKLLEQTETCRPINQTVPVKALLSPKDHLLDLYLLIKHVALPLCNGRWCGHNNNNNRGWDGVCREGFCRPIQQGTVKKQLMIWNPSTERMEEHSREVSLRCQTLSLNA</sequence>
<organism evidence="3 4">
    <name type="scientific">Petrolisthes manimaculis</name>
    <dbReference type="NCBI Taxonomy" id="1843537"/>
    <lineage>
        <taxon>Eukaryota</taxon>
        <taxon>Metazoa</taxon>
        <taxon>Ecdysozoa</taxon>
        <taxon>Arthropoda</taxon>
        <taxon>Crustacea</taxon>
        <taxon>Multicrustacea</taxon>
        <taxon>Malacostraca</taxon>
        <taxon>Eumalacostraca</taxon>
        <taxon>Eucarida</taxon>
        <taxon>Decapoda</taxon>
        <taxon>Pleocyemata</taxon>
        <taxon>Anomura</taxon>
        <taxon>Galatheoidea</taxon>
        <taxon>Porcellanidae</taxon>
        <taxon>Petrolisthes</taxon>
    </lineage>
</organism>
<keyword evidence="2" id="KW-0812">Transmembrane</keyword>
<feature type="region of interest" description="Disordered" evidence="1">
    <location>
        <begin position="1"/>
        <end position="26"/>
    </location>
</feature>
<evidence type="ECO:0000313" key="3">
    <source>
        <dbReference type="EMBL" id="KAK4303823.1"/>
    </source>
</evidence>
<dbReference type="EMBL" id="JAWZYT010002523">
    <property type="protein sequence ID" value="KAK4303823.1"/>
    <property type="molecule type" value="Genomic_DNA"/>
</dbReference>
<dbReference type="Proteomes" id="UP001292094">
    <property type="component" value="Unassembled WGS sequence"/>
</dbReference>
<keyword evidence="4" id="KW-1185">Reference proteome</keyword>
<protein>
    <submittedName>
        <fullName evidence="3">Uncharacterized protein</fullName>
    </submittedName>
</protein>
<accession>A0AAE1P8Q4</accession>
<evidence type="ECO:0000256" key="2">
    <source>
        <dbReference type="SAM" id="Phobius"/>
    </source>
</evidence>
<name>A0AAE1P8Q4_9EUCA</name>
<feature type="transmembrane region" description="Helical" evidence="2">
    <location>
        <begin position="69"/>
        <end position="92"/>
    </location>
</feature>
<dbReference type="AlphaFoldDB" id="A0AAE1P8Q4"/>
<keyword evidence="2" id="KW-0472">Membrane</keyword>
<evidence type="ECO:0000256" key="1">
    <source>
        <dbReference type="SAM" id="MobiDB-lite"/>
    </source>
</evidence>
<evidence type="ECO:0000313" key="4">
    <source>
        <dbReference type="Proteomes" id="UP001292094"/>
    </source>
</evidence>
<comment type="caution">
    <text evidence="3">The sequence shown here is derived from an EMBL/GenBank/DDBJ whole genome shotgun (WGS) entry which is preliminary data.</text>
</comment>
<proteinExistence type="predicted"/>